<protein>
    <submittedName>
        <fullName evidence="4">Sugar-specific transcriptional regulator TrmB</fullName>
    </submittedName>
</protein>
<organism evidence="4 5">
    <name type="scientific">Haladaptatus paucihalophilus DX253</name>
    <dbReference type="NCBI Taxonomy" id="797209"/>
    <lineage>
        <taxon>Archaea</taxon>
        <taxon>Methanobacteriati</taxon>
        <taxon>Methanobacteriota</taxon>
        <taxon>Stenosarchaea group</taxon>
        <taxon>Halobacteria</taxon>
        <taxon>Halobacteriales</taxon>
        <taxon>Haladaptataceae</taxon>
        <taxon>Haladaptatus</taxon>
    </lineage>
</organism>
<dbReference type="SUPFAM" id="SSF46785">
    <property type="entry name" value="Winged helix' DNA-binding domain"/>
    <property type="match status" value="1"/>
</dbReference>
<sequence>MSGYGESKDEMLREELGEFGFSNKEIDVYLTLLERGEATTGTISEDADVTQQAVYSITDRLEDRGLVRVNDHASPKTIRAIPPDESMATLAGRIDSITPVLEERFNDTEPQTPELKMVKSQKTAIKRLRDAISKAQREVIVAIPEHIYPEIESELKDAVERDLLVFLLVQDVDNLEEARNRYRGAADVVRCWSENVLFLFATDSQSRKHRTTQSVLIGDAQLLSGTHDRGDGVAVSEQHLAGSVRGMFFSAYWLAGEEVFVTEPDSFPKTFEWFWQAVLHARLHQKSGVDLWADIETTDGQTISGTVSQIRQALIEPPTNEHTLETSLYIETDAGEVSVGGQNTILEDYEATSVTLRPD</sequence>
<dbReference type="InterPro" id="IPR002831">
    <property type="entry name" value="Tscrpt_reg_TrmB_N"/>
</dbReference>
<dbReference type="InterPro" id="IPR021586">
    <property type="entry name" value="Tscrpt_reg_TrmB_C"/>
</dbReference>
<feature type="domain" description="Transcription regulator TrmB C-terminal" evidence="3">
    <location>
        <begin position="115"/>
        <end position="357"/>
    </location>
</feature>
<dbReference type="EMBL" id="FRAN01000006">
    <property type="protein sequence ID" value="SHL34720.1"/>
    <property type="molecule type" value="Genomic_DNA"/>
</dbReference>
<evidence type="ECO:0000313" key="5">
    <source>
        <dbReference type="Proteomes" id="UP000184203"/>
    </source>
</evidence>
<dbReference type="Pfam" id="PF01978">
    <property type="entry name" value="TrmB"/>
    <property type="match status" value="1"/>
</dbReference>
<dbReference type="RefSeq" id="WP_026177996.1">
    <property type="nucleotide sequence ID" value="NZ_AEMG01000001.1"/>
</dbReference>
<evidence type="ECO:0000256" key="1">
    <source>
        <dbReference type="ARBA" id="ARBA00007287"/>
    </source>
</evidence>
<reference evidence="5" key="1">
    <citation type="submission" date="2016-11" db="EMBL/GenBank/DDBJ databases">
        <authorList>
            <person name="Varghese N."/>
            <person name="Submissions S."/>
        </authorList>
    </citation>
    <scope>NUCLEOTIDE SEQUENCE [LARGE SCALE GENOMIC DNA]</scope>
    <source>
        <strain evidence="5">DX253</strain>
    </source>
</reference>
<comment type="similarity">
    <text evidence="1">Belongs to the transcriptional regulator TrmB family.</text>
</comment>
<dbReference type="InterPro" id="IPR036390">
    <property type="entry name" value="WH_DNA-bd_sf"/>
</dbReference>
<evidence type="ECO:0000313" key="4">
    <source>
        <dbReference type="EMBL" id="SHL34720.1"/>
    </source>
</evidence>
<keyword evidence="5" id="KW-1185">Reference proteome</keyword>
<proteinExistence type="inferred from homology"/>
<dbReference type="InterPro" id="IPR036388">
    <property type="entry name" value="WH-like_DNA-bd_sf"/>
</dbReference>
<accession>A0A1M6ZWC1</accession>
<gene>
    <name evidence="4" type="ORF">SAMN05444342_3602</name>
</gene>
<dbReference type="OrthoDB" id="201002at2157"/>
<name>A0A1M6ZWC1_HALPU</name>
<dbReference type="SUPFAM" id="SSF159071">
    <property type="entry name" value="TrmB C-terminal domain-like"/>
    <property type="match status" value="1"/>
</dbReference>
<dbReference type="AlphaFoldDB" id="A0A1M6ZWC1"/>
<evidence type="ECO:0000259" key="2">
    <source>
        <dbReference type="Pfam" id="PF01978"/>
    </source>
</evidence>
<dbReference type="Pfam" id="PF11495">
    <property type="entry name" value="Regulator_TrmB"/>
    <property type="match status" value="1"/>
</dbReference>
<dbReference type="Gene3D" id="2.30.30.690">
    <property type="match status" value="1"/>
</dbReference>
<dbReference type="Proteomes" id="UP000184203">
    <property type="component" value="Unassembled WGS sequence"/>
</dbReference>
<dbReference type="Gene3D" id="3.30.870.10">
    <property type="entry name" value="Endonuclease Chain A"/>
    <property type="match status" value="1"/>
</dbReference>
<evidence type="ECO:0000259" key="3">
    <source>
        <dbReference type="Pfam" id="PF11495"/>
    </source>
</evidence>
<dbReference type="PANTHER" id="PTHR34293:SF1">
    <property type="entry name" value="HTH-TYPE TRANSCRIPTIONAL REGULATOR TRMBL2"/>
    <property type="match status" value="1"/>
</dbReference>
<dbReference type="PANTHER" id="PTHR34293">
    <property type="entry name" value="HTH-TYPE TRANSCRIPTIONAL REGULATOR TRMBL2"/>
    <property type="match status" value="1"/>
</dbReference>
<dbReference type="Gene3D" id="1.10.10.10">
    <property type="entry name" value="Winged helix-like DNA-binding domain superfamily/Winged helix DNA-binding domain"/>
    <property type="match status" value="1"/>
</dbReference>
<dbReference type="InterPro" id="IPR051797">
    <property type="entry name" value="TrmB-like"/>
</dbReference>
<feature type="domain" description="Transcription regulator TrmB N-terminal" evidence="2">
    <location>
        <begin position="18"/>
        <end position="83"/>
    </location>
</feature>